<reference evidence="2" key="1">
    <citation type="submission" date="2009-08" db="EMBL/GenBank/DDBJ databases">
        <title>The complete genome of Chitinophaga pinensis DSM 2588.</title>
        <authorList>
            <consortium name="US DOE Joint Genome Institute (JGI-PGF)"/>
            <person name="Lucas S."/>
            <person name="Copeland A."/>
            <person name="Lapidus A."/>
            <person name="Glavina del Rio T."/>
            <person name="Dalin E."/>
            <person name="Tice H."/>
            <person name="Bruce D."/>
            <person name="Goodwin L."/>
            <person name="Pitluck S."/>
            <person name="Kyrpides N."/>
            <person name="Mavromatis K."/>
            <person name="Ivanova N."/>
            <person name="Mikhailova N."/>
            <person name="Sims D."/>
            <person name="Meinche L."/>
            <person name="Brettin T."/>
            <person name="Detter J.C."/>
            <person name="Han C."/>
            <person name="Larimer F."/>
            <person name="Land M."/>
            <person name="Hauser L."/>
            <person name="Markowitz V."/>
            <person name="Cheng J.-F."/>
            <person name="Hugenholtz P."/>
            <person name="Woyke T."/>
            <person name="Wu D."/>
            <person name="Spring S."/>
            <person name="Klenk H.-P."/>
            <person name="Eisen J.A."/>
        </authorList>
    </citation>
    <scope>NUCLEOTIDE SEQUENCE [LARGE SCALE GENOMIC DNA]</scope>
    <source>
        <strain evidence="2">ATCC 43595 / DSM 2588 / LMG 13176 / NBRC 15968 / NCIMB 11800 / UQM 2034</strain>
    </source>
</reference>
<evidence type="ECO:0000313" key="1">
    <source>
        <dbReference type="EMBL" id="ACU61261.1"/>
    </source>
</evidence>
<dbReference type="EMBL" id="CP001699">
    <property type="protein sequence ID" value="ACU61261.1"/>
    <property type="molecule type" value="Genomic_DNA"/>
</dbReference>
<dbReference type="KEGG" id="cpi:Cpin_3799"/>
<protein>
    <submittedName>
        <fullName evidence="1">Uncharacterized protein</fullName>
    </submittedName>
</protein>
<organism evidence="1 2">
    <name type="scientific">Chitinophaga pinensis (strain ATCC 43595 / DSM 2588 / LMG 13176 / NBRC 15968 / NCIMB 11800 / UQM 2034)</name>
    <dbReference type="NCBI Taxonomy" id="485918"/>
    <lineage>
        <taxon>Bacteria</taxon>
        <taxon>Pseudomonadati</taxon>
        <taxon>Bacteroidota</taxon>
        <taxon>Chitinophagia</taxon>
        <taxon>Chitinophagales</taxon>
        <taxon>Chitinophagaceae</taxon>
        <taxon>Chitinophaga</taxon>
    </lineage>
</organism>
<name>A0A979G5N2_CHIPD</name>
<dbReference type="RefSeq" id="WP_012791434.1">
    <property type="nucleotide sequence ID" value="NC_013132.1"/>
</dbReference>
<dbReference type="AlphaFoldDB" id="A0A979G5N2"/>
<accession>A0A979G5N2</accession>
<dbReference type="Proteomes" id="UP000002215">
    <property type="component" value="Chromosome"/>
</dbReference>
<proteinExistence type="predicted"/>
<gene>
    <name evidence="1" type="ordered locus">Cpin_3799</name>
</gene>
<sequence length="82" mass="9672">MNFKDVCYYLCKSKRAVSDQLTALLPWRMEVKMTYWGTKLLHRAMRLKGASQPLLRILSEKIRLINRSVNPYINVIFFSCSD</sequence>
<evidence type="ECO:0000313" key="2">
    <source>
        <dbReference type="Proteomes" id="UP000002215"/>
    </source>
</evidence>
<reference evidence="1 2" key="2">
    <citation type="journal article" date="2010" name="Stand. Genomic Sci.">
        <title>Complete genome sequence of Chitinophaga pinensis type strain (UQM 2034).</title>
        <authorList>
            <person name="Glavina Del Rio T."/>
            <person name="Abt B."/>
            <person name="Spring S."/>
            <person name="Lapidus A."/>
            <person name="Nolan M."/>
            <person name="Tice H."/>
            <person name="Copeland A."/>
            <person name="Cheng J.F."/>
            <person name="Chen F."/>
            <person name="Bruce D."/>
            <person name="Goodwin L."/>
            <person name="Pitluck S."/>
            <person name="Ivanova N."/>
            <person name="Mavromatis K."/>
            <person name="Mikhailova N."/>
            <person name="Pati A."/>
            <person name="Chen A."/>
            <person name="Palaniappan K."/>
            <person name="Land M."/>
            <person name="Hauser L."/>
            <person name="Chang Y.J."/>
            <person name="Jeffries C.D."/>
            <person name="Chain P."/>
            <person name="Saunders E."/>
            <person name="Detter J.C."/>
            <person name="Brettin T."/>
            <person name="Rohde M."/>
            <person name="Goker M."/>
            <person name="Bristow J."/>
            <person name="Eisen J.A."/>
            <person name="Markowitz V."/>
            <person name="Hugenholtz P."/>
            <person name="Kyrpides N.C."/>
            <person name="Klenk H.P."/>
            <person name="Lucas S."/>
        </authorList>
    </citation>
    <scope>NUCLEOTIDE SEQUENCE [LARGE SCALE GENOMIC DNA]</scope>
    <source>
        <strain evidence="2">ATCC 43595 / DSM 2588 / LMG 13176 / NBRC 15968 / NCIMB 11800 / UQM 2034</strain>
    </source>
</reference>